<dbReference type="AlphaFoldDB" id="A0AAW3T326"/>
<gene>
    <name evidence="2" type="ORF">FHW23_000190</name>
</gene>
<dbReference type="RefSeq" id="WP_182514883.1">
    <property type="nucleotide sequence ID" value="NZ_JACGXP010000001.1"/>
</dbReference>
<evidence type="ECO:0000313" key="2">
    <source>
        <dbReference type="EMBL" id="MBA8988958.1"/>
    </source>
</evidence>
<feature type="compositionally biased region" description="Low complexity" evidence="1">
    <location>
        <begin position="43"/>
        <end position="64"/>
    </location>
</feature>
<proteinExistence type="predicted"/>
<sequence length="72" mass="7493">MRAAFLEPDVQLARVTVTTTVSEPTPYEATVAVDEAQPDAEPENAAAPTADTTEAEAEMPATADDTTDTDAP</sequence>
<evidence type="ECO:0000256" key="1">
    <source>
        <dbReference type="SAM" id="MobiDB-lite"/>
    </source>
</evidence>
<comment type="caution">
    <text evidence="2">The sequence shown here is derived from an EMBL/GenBank/DDBJ whole genome shotgun (WGS) entry which is preliminary data.</text>
</comment>
<reference evidence="2 3" key="1">
    <citation type="submission" date="2020-07" db="EMBL/GenBank/DDBJ databases">
        <title>Above-ground endophytic microbial communities from plants in different locations in the United States.</title>
        <authorList>
            <person name="Frank C."/>
        </authorList>
    </citation>
    <scope>NUCLEOTIDE SEQUENCE [LARGE SCALE GENOMIC DNA]</scope>
    <source>
        <strain evidence="2 3">WPL5_2</strain>
    </source>
</reference>
<organism evidence="2 3">
    <name type="scientific">Curtobacterium pusillum</name>
    <dbReference type="NCBI Taxonomy" id="69373"/>
    <lineage>
        <taxon>Bacteria</taxon>
        <taxon>Bacillati</taxon>
        <taxon>Actinomycetota</taxon>
        <taxon>Actinomycetes</taxon>
        <taxon>Micrococcales</taxon>
        <taxon>Microbacteriaceae</taxon>
        <taxon>Curtobacterium</taxon>
    </lineage>
</organism>
<feature type="region of interest" description="Disordered" evidence="1">
    <location>
        <begin position="34"/>
        <end position="72"/>
    </location>
</feature>
<evidence type="ECO:0000313" key="3">
    <source>
        <dbReference type="Proteomes" id="UP000590225"/>
    </source>
</evidence>
<name>A0AAW3T326_9MICO</name>
<dbReference type="EMBL" id="JACGXP010000001">
    <property type="protein sequence ID" value="MBA8988958.1"/>
    <property type="molecule type" value="Genomic_DNA"/>
</dbReference>
<dbReference type="Proteomes" id="UP000590225">
    <property type="component" value="Unassembled WGS sequence"/>
</dbReference>
<protein>
    <submittedName>
        <fullName evidence="2">Uncharacterized protein</fullName>
    </submittedName>
</protein>
<accession>A0AAW3T326</accession>